<reference evidence="1" key="1">
    <citation type="submission" date="2018-07" db="EMBL/GenBank/DDBJ databases">
        <authorList>
            <consortium name="Genoscope - CEA"/>
            <person name="William W."/>
        </authorList>
    </citation>
    <scope>NUCLEOTIDE SEQUENCE</scope>
    <source>
        <strain evidence="1">IK1</strain>
    </source>
</reference>
<proteinExistence type="predicted"/>
<gene>
    <name evidence="1" type="ORF">TRIP_B250231</name>
</gene>
<dbReference type="AlphaFoldDB" id="A0A653A504"/>
<evidence type="ECO:0000313" key="1">
    <source>
        <dbReference type="EMBL" id="VBB43136.1"/>
    </source>
</evidence>
<organism evidence="1">
    <name type="scientific">Uncultured Desulfatiglans sp</name>
    <dbReference type="NCBI Taxonomy" id="1748965"/>
    <lineage>
        <taxon>Bacteria</taxon>
        <taxon>Pseudomonadati</taxon>
        <taxon>Thermodesulfobacteriota</taxon>
        <taxon>Desulfobacteria</taxon>
        <taxon>Desulfatiglandales</taxon>
        <taxon>Desulfatiglandaceae</taxon>
        <taxon>Desulfatiglans</taxon>
        <taxon>environmental samples</taxon>
    </lineage>
</organism>
<name>A0A653A504_UNCDX</name>
<accession>A0A653A504</accession>
<dbReference type="EMBL" id="UPXX01000018">
    <property type="protein sequence ID" value="VBB43136.1"/>
    <property type="molecule type" value="Genomic_DNA"/>
</dbReference>
<sequence>MIEGEETYEVVIRIPVKNGRFDFTKARVEGGEEIKPPYTLKVQEMVSISMQIGEGNSHYIYLHFPDCRYVKILVPWG</sequence>
<protein>
    <submittedName>
        <fullName evidence="1">Uncharacterized protein</fullName>
    </submittedName>
</protein>